<dbReference type="Gene3D" id="1.20.1280.50">
    <property type="match status" value="1"/>
</dbReference>
<dbReference type="PROSITE" id="PS50181">
    <property type="entry name" value="FBOX"/>
    <property type="match status" value="1"/>
</dbReference>
<dbReference type="Pfam" id="PF12937">
    <property type="entry name" value="F-box-like"/>
    <property type="match status" value="1"/>
</dbReference>
<name>A0A2H1VU84_SPOFR</name>
<evidence type="ECO:0000259" key="1">
    <source>
        <dbReference type="PROSITE" id="PS50181"/>
    </source>
</evidence>
<reference evidence="2" key="1">
    <citation type="submission" date="2016-07" db="EMBL/GenBank/DDBJ databases">
        <authorList>
            <person name="Bretaudeau A."/>
        </authorList>
    </citation>
    <scope>NUCLEOTIDE SEQUENCE</scope>
    <source>
        <strain evidence="2">Rice</strain>
        <tissue evidence="2">Whole body</tissue>
    </source>
</reference>
<proteinExistence type="predicted"/>
<sequence length="419" mass="49076">MSDTSNNLSYMCLLPTELLLNIFYHLPAKDLWKVRGVCARWLTIINEITELDDLWRTFCIRDFGARFTLKARSKQKVGLNYFHLYRSLSLWNRLSDANESRDEFAAASRMYEEIRNFVILDKNVLGVHKKGAIVYYDMETLKEGKRESITGDYSRYIENDVAIVIQSYHLELYLIKKAIFDITLDDSNTTFSNGKLFYLTDDTLYFVTLADEIYMCNYYKRQLKAHYITRSEDGIMSLGYTNKQLNVLTFHRKIYTIVNNEMVFVCALGPDSNLLHQLKEYNFLEQLDWRIYFQWMYVLNHSIPDDGLLRDIIIIRPYGDVYFVGSNWGVLRIYYAPYADGELDIFHTAPVKQYNFMERSDCPVLSTCQILQIDVSEIEDGHLVIVAMPKKIATLKFTHTFNSGPELALVPYRIPQIKL</sequence>
<gene>
    <name evidence="2" type="ORF">SFRICE_007906</name>
</gene>
<dbReference type="SUPFAM" id="SSF81383">
    <property type="entry name" value="F-box domain"/>
    <property type="match status" value="1"/>
</dbReference>
<dbReference type="InterPro" id="IPR036047">
    <property type="entry name" value="F-box-like_dom_sf"/>
</dbReference>
<evidence type="ECO:0000313" key="2">
    <source>
        <dbReference type="EMBL" id="SOQ44397.1"/>
    </source>
</evidence>
<dbReference type="InterPro" id="IPR001810">
    <property type="entry name" value="F-box_dom"/>
</dbReference>
<dbReference type="EMBL" id="ODYU01004481">
    <property type="protein sequence ID" value="SOQ44397.1"/>
    <property type="molecule type" value="Genomic_DNA"/>
</dbReference>
<dbReference type="AlphaFoldDB" id="A0A2H1VU84"/>
<organism evidence="2">
    <name type="scientific">Spodoptera frugiperda</name>
    <name type="common">Fall armyworm</name>
    <dbReference type="NCBI Taxonomy" id="7108"/>
    <lineage>
        <taxon>Eukaryota</taxon>
        <taxon>Metazoa</taxon>
        <taxon>Ecdysozoa</taxon>
        <taxon>Arthropoda</taxon>
        <taxon>Hexapoda</taxon>
        <taxon>Insecta</taxon>
        <taxon>Pterygota</taxon>
        <taxon>Neoptera</taxon>
        <taxon>Endopterygota</taxon>
        <taxon>Lepidoptera</taxon>
        <taxon>Glossata</taxon>
        <taxon>Ditrysia</taxon>
        <taxon>Noctuoidea</taxon>
        <taxon>Noctuidae</taxon>
        <taxon>Amphipyrinae</taxon>
        <taxon>Spodoptera</taxon>
    </lineage>
</organism>
<protein>
    <submittedName>
        <fullName evidence="2">SFRICE_007906</fullName>
    </submittedName>
</protein>
<feature type="domain" description="F-box" evidence="1">
    <location>
        <begin position="8"/>
        <end position="58"/>
    </location>
</feature>
<accession>A0A2H1VU84</accession>
<dbReference type="SMART" id="SM00256">
    <property type="entry name" value="FBOX"/>
    <property type="match status" value="1"/>
</dbReference>